<evidence type="ECO:0000256" key="2">
    <source>
        <dbReference type="ARBA" id="ARBA00022840"/>
    </source>
</evidence>
<name>A0ABR1J4B2_9AGAR</name>
<dbReference type="EMBL" id="JBANRG010000037">
    <property type="protein sequence ID" value="KAK7448931.1"/>
    <property type="molecule type" value="Genomic_DNA"/>
</dbReference>
<accession>A0ABR1J4B2</accession>
<dbReference type="Proteomes" id="UP001498398">
    <property type="component" value="Unassembled WGS sequence"/>
</dbReference>
<dbReference type="Pfam" id="PF00012">
    <property type="entry name" value="HSP70"/>
    <property type="match status" value="1"/>
</dbReference>
<dbReference type="InterPro" id="IPR013126">
    <property type="entry name" value="Hsp_70_fam"/>
</dbReference>
<evidence type="ECO:0000313" key="4">
    <source>
        <dbReference type="Proteomes" id="UP001498398"/>
    </source>
</evidence>
<reference evidence="3 4" key="1">
    <citation type="submission" date="2024-01" db="EMBL/GenBank/DDBJ databases">
        <title>A draft genome for the cacao thread blight pathogen Marasmiellus scandens.</title>
        <authorList>
            <person name="Baruah I.K."/>
            <person name="Leung J."/>
            <person name="Bukari Y."/>
            <person name="Amoako-Attah I."/>
            <person name="Meinhardt L.W."/>
            <person name="Bailey B.A."/>
            <person name="Cohen S.P."/>
        </authorList>
    </citation>
    <scope>NUCLEOTIDE SEQUENCE [LARGE SCALE GENOMIC DNA]</scope>
    <source>
        <strain evidence="3 4">GH-19</strain>
    </source>
</reference>
<keyword evidence="1" id="KW-0547">Nucleotide-binding</keyword>
<evidence type="ECO:0000313" key="3">
    <source>
        <dbReference type="EMBL" id="KAK7448931.1"/>
    </source>
</evidence>
<keyword evidence="2" id="KW-0067">ATP-binding</keyword>
<dbReference type="SUPFAM" id="SSF53067">
    <property type="entry name" value="Actin-like ATPase domain"/>
    <property type="match status" value="1"/>
</dbReference>
<dbReference type="Gene3D" id="3.30.30.30">
    <property type="match status" value="1"/>
</dbReference>
<dbReference type="InterPro" id="IPR043129">
    <property type="entry name" value="ATPase_NBD"/>
</dbReference>
<keyword evidence="4" id="KW-1185">Reference proteome</keyword>
<sequence length="54" mass="6319">MNPHNTVFDAKRLIGRKFDDPEVQSDIKHFPFKVINKAGKPYIEVQYRGENKDS</sequence>
<proteinExistence type="predicted"/>
<comment type="caution">
    <text evidence="3">The sequence shown here is derived from an EMBL/GenBank/DDBJ whole genome shotgun (WGS) entry which is preliminary data.</text>
</comment>
<dbReference type="PANTHER" id="PTHR19375">
    <property type="entry name" value="HEAT SHOCK PROTEIN 70KDA"/>
    <property type="match status" value="1"/>
</dbReference>
<protein>
    <submittedName>
        <fullName evidence="3">Hsp70 chaperone</fullName>
    </submittedName>
</protein>
<gene>
    <name evidence="3" type="primary">SSA2_6</name>
    <name evidence="3" type="ORF">VKT23_013663</name>
</gene>
<evidence type="ECO:0000256" key="1">
    <source>
        <dbReference type="ARBA" id="ARBA00022741"/>
    </source>
</evidence>
<organism evidence="3 4">
    <name type="scientific">Marasmiellus scandens</name>
    <dbReference type="NCBI Taxonomy" id="2682957"/>
    <lineage>
        <taxon>Eukaryota</taxon>
        <taxon>Fungi</taxon>
        <taxon>Dikarya</taxon>
        <taxon>Basidiomycota</taxon>
        <taxon>Agaricomycotina</taxon>
        <taxon>Agaricomycetes</taxon>
        <taxon>Agaricomycetidae</taxon>
        <taxon>Agaricales</taxon>
        <taxon>Marasmiineae</taxon>
        <taxon>Omphalotaceae</taxon>
        <taxon>Marasmiellus</taxon>
    </lineage>
</organism>